<name>A0A2S8A7Y3_9FLAO</name>
<accession>A0A2S8A7Y3</accession>
<keyword evidence="3" id="KW-1185">Reference proteome</keyword>
<organism evidence="2 3">
    <name type="scientific">Apibacter adventoris</name>
    <dbReference type="NCBI Taxonomy" id="1679466"/>
    <lineage>
        <taxon>Bacteria</taxon>
        <taxon>Pseudomonadati</taxon>
        <taxon>Bacteroidota</taxon>
        <taxon>Flavobacteriia</taxon>
        <taxon>Flavobacteriales</taxon>
        <taxon>Weeksellaceae</taxon>
        <taxon>Apibacter</taxon>
    </lineage>
</organism>
<dbReference type="AlphaFoldDB" id="A0A2S8A7Y3"/>
<proteinExistence type="predicted"/>
<comment type="caution">
    <text evidence="2">The sequence shown here is derived from an EMBL/GenBank/DDBJ whole genome shotgun (WGS) entry which is preliminary data.</text>
</comment>
<feature type="transmembrane region" description="Helical" evidence="1">
    <location>
        <begin position="15"/>
        <end position="36"/>
    </location>
</feature>
<evidence type="ECO:0000313" key="2">
    <source>
        <dbReference type="EMBL" id="PQL90671.1"/>
    </source>
</evidence>
<gene>
    <name evidence="2" type="ORF">C4S77_12415</name>
</gene>
<feature type="transmembrane region" description="Helical" evidence="1">
    <location>
        <begin position="109"/>
        <end position="133"/>
    </location>
</feature>
<dbReference type="InterPro" id="IPR035177">
    <property type="entry name" value="TssN"/>
</dbReference>
<sequence>MKFKTYFKDLIDPKIIIGVLIILAVAIIITVFFTSKVSSFKQKYKNKYIAYLIVTMLIFALITFIGSSEVFNGDVYNIFTFYQTIFFILGIIHCYIYRSYFKKFDTTSIWIELLFNLIILIYSIIPIIIIYTIVKGNVFVYSMAFSTLTFLVPTLIYGTFESCISIPPKIYKTWEFPDEHAYPDPPDSEYRDMLVVTFLFHKDPNSTMRTEFRAKAPIRMDFGRLFYHFVNDYNLKNPDFPINLLDKTGQKQHWVFYLKSKHLGIPKYIQPKYPLYMNKIEENSVIICERTPPLLNSVDEINYEINEDQIEKEENKLNHKKENF</sequence>
<evidence type="ECO:0000313" key="3">
    <source>
        <dbReference type="Proteomes" id="UP000238042"/>
    </source>
</evidence>
<reference evidence="2 3" key="1">
    <citation type="submission" date="2018-02" db="EMBL/GenBank/DDBJ databases">
        <title>Genome sequences of Apibacter spp., gut symbionts of Asian honey bees.</title>
        <authorList>
            <person name="Kwong W.K."/>
            <person name="Steele M.I."/>
            <person name="Moran N.A."/>
        </authorList>
    </citation>
    <scope>NUCLEOTIDE SEQUENCE [LARGE SCALE GENOMIC DNA]</scope>
    <source>
        <strain evidence="3">wkB301</strain>
    </source>
</reference>
<keyword evidence="1" id="KW-0472">Membrane</keyword>
<feature type="transmembrane region" description="Helical" evidence="1">
    <location>
        <begin position="48"/>
        <end position="66"/>
    </location>
</feature>
<evidence type="ECO:0008006" key="4">
    <source>
        <dbReference type="Google" id="ProtNLM"/>
    </source>
</evidence>
<feature type="transmembrane region" description="Helical" evidence="1">
    <location>
        <begin position="78"/>
        <end position="97"/>
    </location>
</feature>
<dbReference type="Pfam" id="PF17555">
    <property type="entry name" value="TssN"/>
    <property type="match status" value="1"/>
</dbReference>
<keyword evidence="1" id="KW-0812">Transmembrane</keyword>
<feature type="transmembrane region" description="Helical" evidence="1">
    <location>
        <begin position="139"/>
        <end position="160"/>
    </location>
</feature>
<keyword evidence="1" id="KW-1133">Transmembrane helix</keyword>
<dbReference type="Proteomes" id="UP000238042">
    <property type="component" value="Unassembled WGS sequence"/>
</dbReference>
<dbReference type="OrthoDB" id="1024052at2"/>
<dbReference type="RefSeq" id="WP_105193625.1">
    <property type="nucleotide sequence ID" value="NZ_PSZM01000046.1"/>
</dbReference>
<protein>
    <recommendedName>
        <fullName evidence="4">TssN family type VI secretion system protein</fullName>
    </recommendedName>
</protein>
<evidence type="ECO:0000256" key="1">
    <source>
        <dbReference type="SAM" id="Phobius"/>
    </source>
</evidence>
<dbReference type="EMBL" id="PSZM01000046">
    <property type="protein sequence ID" value="PQL90671.1"/>
    <property type="molecule type" value="Genomic_DNA"/>
</dbReference>